<feature type="transmembrane region" description="Helical" evidence="1">
    <location>
        <begin position="7"/>
        <end position="28"/>
    </location>
</feature>
<evidence type="ECO:0000256" key="1">
    <source>
        <dbReference type="SAM" id="Phobius"/>
    </source>
</evidence>
<reference evidence="2 3" key="1">
    <citation type="submission" date="2019-09" db="EMBL/GenBank/DDBJ databases">
        <title>Phylogeny of genus Pseudoclavibacter and closely related genus.</title>
        <authorList>
            <person name="Li Y."/>
        </authorList>
    </citation>
    <scope>NUCLEOTIDE SEQUENCE [LARGE SCALE GENOMIC DNA]</scope>
    <source>
        <strain evidence="2 3">DSM 23821</strain>
    </source>
</reference>
<dbReference type="OrthoDB" id="9781459at2"/>
<dbReference type="InterPro" id="IPR011733">
    <property type="entry name" value="CHP02185_IM"/>
</dbReference>
<evidence type="ECO:0000313" key="2">
    <source>
        <dbReference type="EMBL" id="KAB1654848.1"/>
    </source>
</evidence>
<name>A0A7J5BPE8_9MICO</name>
<keyword evidence="3" id="KW-1185">Reference proteome</keyword>
<dbReference type="Proteomes" id="UP000467240">
    <property type="component" value="Unassembled WGS sequence"/>
</dbReference>
<dbReference type="EMBL" id="WBJZ01000017">
    <property type="protein sequence ID" value="KAB1654848.1"/>
    <property type="molecule type" value="Genomic_DNA"/>
</dbReference>
<evidence type="ECO:0000313" key="3">
    <source>
        <dbReference type="Proteomes" id="UP000467240"/>
    </source>
</evidence>
<keyword evidence="1" id="KW-0472">Membrane</keyword>
<feature type="transmembrane region" description="Helical" evidence="1">
    <location>
        <begin position="162"/>
        <end position="183"/>
    </location>
</feature>
<keyword evidence="1" id="KW-0812">Transmembrane</keyword>
<feature type="transmembrane region" description="Helical" evidence="1">
    <location>
        <begin position="34"/>
        <end position="54"/>
    </location>
</feature>
<protein>
    <submittedName>
        <fullName evidence="2">MptD family putative ECF transporter S component</fullName>
    </submittedName>
</protein>
<feature type="transmembrane region" description="Helical" evidence="1">
    <location>
        <begin position="61"/>
        <end position="77"/>
    </location>
</feature>
<proteinExistence type="predicted"/>
<accession>A0A7J5BPE8</accession>
<gene>
    <name evidence="2" type="ORF">F8O01_12820</name>
</gene>
<organism evidence="2 3">
    <name type="scientific">Pseudoclavibacter chungangensis</name>
    <dbReference type="NCBI Taxonomy" id="587635"/>
    <lineage>
        <taxon>Bacteria</taxon>
        <taxon>Bacillati</taxon>
        <taxon>Actinomycetota</taxon>
        <taxon>Actinomycetes</taxon>
        <taxon>Micrococcales</taxon>
        <taxon>Microbacteriaceae</taxon>
        <taxon>Pseudoclavibacter</taxon>
    </lineage>
</organism>
<dbReference type="AlphaFoldDB" id="A0A7J5BPE8"/>
<comment type="caution">
    <text evidence="2">The sequence shown here is derived from an EMBL/GenBank/DDBJ whole genome shotgun (WGS) entry which is preliminary data.</text>
</comment>
<feature type="transmembrane region" description="Helical" evidence="1">
    <location>
        <begin position="109"/>
        <end position="130"/>
    </location>
</feature>
<dbReference type="Pfam" id="PF09605">
    <property type="entry name" value="Trep_Strep"/>
    <property type="match status" value="1"/>
</dbReference>
<sequence>MKFSARDLLSVAIFGVIYFVVVYAIAMLGIIGPLAMLLTLPLAIVAAGIPYMLFLTRVKHAGMVTLFGLVVGAVYLVSGQPLISFLLTIVVSLVAEVVLWLGRYRSRWAAIWTYAVYSLWFIGPLLPLVINRQEYLASQGMSVMGPEYVAAFDQLFSLTVVWIYNVSTLVFGFLGGLLGSAILRKHFVRAGLA</sequence>
<dbReference type="NCBIfam" id="TIGR02185">
    <property type="entry name" value="Trep_Strep"/>
    <property type="match status" value="1"/>
</dbReference>
<feature type="transmembrane region" description="Helical" evidence="1">
    <location>
        <begin position="83"/>
        <end position="102"/>
    </location>
</feature>
<keyword evidence="1" id="KW-1133">Transmembrane helix</keyword>